<dbReference type="PANTHER" id="PTHR30055">
    <property type="entry name" value="HTH-TYPE TRANSCRIPTIONAL REGULATOR RUTR"/>
    <property type="match status" value="1"/>
</dbReference>
<keyword evidence="3" id="KW-0804">Transcription</keyword>
<organism evidence="6 7">
    <name type="scientific">Geomicrobium sediminis</name>
    <dbReference type="NCBI Taxonomy" id="1347788"/>
    <lineage>
        <taxon>Bacteria</taxon>
        <taxon>Bacillati</taxon>
        <taxon>Bacillota</taxon>
        <taxon>Bacilli</taxon>
        <taxon>Bacillales</taxon>
        <taxon>Geomicrobium</taxon>
    </lineage>
</organism>
<evidence type="ECO:0000256" key="2">
    <source>
        <dbReference type="ARBA" id="ARBA00023125"/>
    </source>
</evidence>
<feature type="domain" description="HTH tetR-type" evidence="5">
    <location>
        <begin position="1"/>
        <end position="60"/>
    </location>
</feature>
<reference evidence="6 7" key="1">
    <citation type="submission" date="2021-01" db="EMBL/GenBank/DDBJ databases">
        <title>Genomic Encyclopedia of Type Strains, Phase IV (KMG-IV): sequencing the most valuable type-strain genomes for metagenomic binning, comparative biology and taxonomic classification.</title>
        <authorList>
            <person name="Goeker M."/>
        </authorList>
    </citation>
    <scope>NUCLEOTIDE SEQUENCE [LARGE SCALE GENOMIC DNA]</scope>
    <source>
        <strain evidence="6 7">DSM 25540</strain>
    </source>
</reference>
<dbReference type="PROSITE" id="PS50977">
    <property type="entry name" value="HTH_TETR_2"/>
    <property type="match status" value="1"/>
</dbReference>
<feature type="DNA-binding region" description="H-T-H motif" evidence="4">
    <location>
        <begin position="23"/>
        <end position="42"/>
    </location>
</feature>
<proteinExistence type="predicted"/>
<dbReference type="RefSeq" id="WP_204697792.1">
    <property type="nucleotide sequence ID" value="NZ_JAFBEC010000006.1"/>
</dbReference>
<evidence type="ECO:0000256" key="3">
    <source>
        <dbReference type="ARBA" id="ARBA00023163"/>
    </source>
</evidence>
<dbReference type="Pfam" id="PF00440">
    <property type="entry name" value="TetR_N"/>
    <property type="match status" value="1"/>
</dbReference>
<evidence type="ECO:0000313" key="7">
    <source>
        <dbReference type="Proteomes" id="UP000741863"/>
    </source>
</evidence>
<gene>
    <name evidence="6" type="ORF">JOD17_002303</name>
</gene>
<dbReference type="InterPro" id="IPR050109">
    <property type="entry name" value="HTH-type_TetR-like_transc_reg"/>
</dbReference>
<dbReference type="SUPFAM" id="SSF46689">
    <property type="entry name" value="Homeodomain-like"/>
    <property type="match status" value="1"/>
</dbReference>
<keyword evidence="2 4" id="KW-0238">DNA-binding</keyword>
<protein>
    <submittedName>
        <fullName evidence="6">AcrR family transcriptional regulator</fullName>
    </submittedName>
</protein>
<keyword evidence="1" id="KW-0805">Transcription regulation</keyword>
<name>A0ABS2PD13_9BACL</name>
<dbReference type="PANTHER" id="PTHR30055:SF238">
    <property type="entry name" value="MYCOFACTOCIN BIOSYNTHESIS TRANSCRIPTIONAL REGULATOR MFTR-RELATED"/>
    <property type="match status" value="1"/>
</dbReference>
<sequence>MTAIKIRNVALHHFANLDYDSVSLQQIAEDVGIRKASLYAHYKNKEDIFFHVLNHAMKQGKRAIVAFFVQHKDQPLQTTVHSFFHWFMKESDQSLELKLMIRVLYFPPKNVSCVHYTKPFLTDLERWFARYILVKQRDEQLHFSLPVKHISLAFLTVAEGCLIEFFFAENPRYEERVRAILPIFFQGIHTGGSTMNEHNSSI</sequence>
<comment type="caution">
    <text evidence="6">The sequence shown here is derived from an EMBL/GenBank/DDBJ whole genome shotgun (WGS) entry which is preliminary data.</text>
</comment>
<evidence type="ECO:0000256" key="1">
    <source>
        <dbReference type="ARBA" id="ARBA00023015"/>
    </source>
</evidence>
<keyword evidence="7" id="KW-1185">Reference proteome</keyword>
<evidence type="ECO:0000313" key="6">
    <source>
        <dbReference type="EMBL" id="MBM7633209.1"/>
    </source>
</evidence>
<dbReference type="Proteomes" id="UP000741863">
    <property type="component" value="Unassembled WGS sequence"/>
</dbReference>
<dbReference type="InterPro" id="IPR001647">
    <property type="entry name" value="HTH_TetR"/>
</dbReference>
<evidence type="ECO:0000256" key="4">
    <source>
        <dbReference type="PROSITE-ProRule" id="PRU00335"/>
    </source>
</evidence>
<accession>A0ABS2PD13</accession>
<dbReference type="Gene3D" id="1.10.10.60">
    <property type="entry name" value="Homeodomain-like"/>
    <property type="match status" value="1"/>
</dbReference>
<dbReference type="Gene3D" id="1.10.357.10">
    <property type="entry name" value="Tetracycline Repressor, domain 2"/>
    <property type="match status" value="1"/>
</dbReference>
<dbReference type="EMBL" id="JAFBEC010000006">
    <property type="protein sequence ID" value="MBM7633209.1"/>
    <property type="molecule type" value="Genomic_DNA"/>
</dbReference>
<evidence type="ECO:0000259" key="5">
    <source>
        <dbReference type="PROSITE" id="PS50977"/>
    </source>
</evidence>
<dbReference type="InterPro" id="IPR009057">
    <property type="entry name" value="Homeodomain-like_sf"/>
</dbReference>